<evidence type="ECO:0000313" key="2">
    <source>
        <dbReference type="EMBL" id="KAG0572635.1"/>
    </source>
</evidence>
<protein>
    <submittedName>
        <fullName evidence="2">Uncharacterized protein</fullName>
    </submittedName>
</protein>
<dbReference type="EMBL" id="CM026426">
    <property type="protein sequence ID" value="KAG0572635.1"/>
    <property type="molecule type" value="Genomic_DNA"/>
</dbReference>
<gene>
    <name evidence="2" type="ORF">KC19_VG112600</name>
</gene>
<evidence type="ECO:0000256" key="1">
    <source>
        <dbReference type="SAM" id="SignalP"/>
    </source>
</evidence>
<dbReference type="AlphaFoldDB" id="A0A8T0HPF2"/>
<feature type="signal peptide" evidence="1">
    <location>
        <begin position="1"/>
        <end position="23"/>
    </location>
</feature>
<organism evidence="2 3">
    <name type="scientific">Ceratodon purpureus</name>
    <name type="common">Fire moss</name>
    <name type="synonym">Dicranum purpureum</name>
    <dbReference type="NCBI Taxonomy" id="3225"/>
    <lineage>
        <taxon>Eukaryota</taxon>
        <taxon>Viridiplantae</taxon>
        <taxon>Streptophyta</taxon>
        <taxon>Embryophyta</taxon>
        <taxon>Bryophyta</taxon>
        <taxon>Bryophytina</taxon>
        <taxon>Bryopsida</taxon>
        <taxon>Dicranidae</taxon>
        <taxon>Pseudoditrichales</taxon>
        <taxon>Ditrichaceae</taxon>
        <taxon>Ceratodon</taxon>
    </lineage>
</organism>
<name>A0A8T0HPF2_CERPU</name>
<proteinExistence type="predicted"/>
<reference evidence="2" key="1">
    <citation type="submission" date="2020-06" db="EMBL/GenBank/DDBJ databases">
        <title>WGS assembly of Ceratodon purpureus strain R40.</title>
        <authorList>
            <person name="Carey S.B."/>
            <person name="Jenkins J."/>
            <person name="Shu S."/>
            <person name="Lovell J.T."/>
            <person name="Sreedasyam A."/>
            <person name="Maumus F."/>
            <person name="Tiley G.P."/>
            <person name="Fernandez-Pozo N."/>
            <person name="Barry K."/>
            <person name="Chen C."/>
            <person name="Wang M."/>
            <person name="Lipzen A."/>
            <person name="Daum C."/>
            <person name="Saski C.A."/>
            <person name="Payton A.C."/>
            <person name="Mcbreen J.C."/>
            <person name="Conrad R.E."/>
            <person name="Kollar L.M."/>
            <person name="Olsson S."/>
            <person name="Huttunen S."/>
            <person name="Landis J.B."/>
            <person name="Wickett N.J."/>
            <person name="Johnson M.G."/>
            <person name="Rensing S.A."/>
            <person name="Grimwood J."/>
            <person name="Schmutz J."/>
            <person name="Mcdaniel S.F."/>
        </authorList>
    </citation>
    <scope>NUCLEOTIDE SEQUENCE</scope>
    <source>
        <strain evidence="2">R40</strain>
    </source>
</reference>
<keyword evidence="3" id="KW-1185">Reference proteome</keyword>
<sequence>MLSIVLTLRWLVVLYTWPYMANSNNLVLNVKTMHLMEKKL</sequence>
<dbReference type="Proteomes" id="UP000822688">
    <property type="component" value="Chromosome V"/>
</dbReference>
<evidence type="ECO:0000313" key="3">
    <source>
        <dbReference type="Proteomes" id="UP000822688"/>
    </source>
</evidence>
<feature type="chain" id="PRO_5035816856" evidence="1">
    <location>
        <begin position="24"/>
        <end position="40"/>
    </location>
</feature>
<accession>A0A8T0HPF2</accession>
<keyword evidence="1" id="KW-0732">Signal</keyword>
<comment type="caution">
    <text evidence="2">The sequence shown here is derived from an EMBL/GenBank/DDBJ whole genome shotgun (WGS) entry which is preliminary data.</text>
</comment>